<organism evidence="6 7">
    <name type="scientific">Mytilus galloprovincialis</name>
    <name type="common">Mediterranean mussel</name>
    <dbReference type="NCBI Taxonomy" id="29158"/>
    <lineage>
        <taxon>Eukaryota</taxon>
        <taxon>Metazoa</taxon>
        <taxon>Spiralia</taxon>
        <taxon>Lophotrochozoa</taxon>
        <taxon>Mollusca</taxon>
        <taxon>Bivalvia</taxon>
        <taxon>Autobranchia</taxon>
        <taxon>Pteriomorphia</taxon>
        <taxon>Mytilida</taxon>
        <taxon>Mytiloidea</taxon>
        <taxon>Mytilidae</taxon>
        <taxon>Mytilinae</taxon>
        <taxon>Mytilus</taxon>
    </lineage>
</organism>
<dbReference type="OrthoDB" id="6134031at2759"/>
<dbReference type="Gene3D" id="3.30.40.10">
    <property type="entry name" value="Zinc/RING finger domain, C3HC4 (zinc finger)"/>
    <property type="match status" value="1"/>
</dbReference>
<evidence type="ECO:0000313" key="7">
    <source>
        <dbReference type="Proteomes" id="UP000596742"/>
    </source>
</evidence>
<gene>
    <name evidence="6" type="ORF">MGAL_10B072928</name>
</gene>
<protein>
    <recommendedName>
        <fullName evidence="5">MULE transposase domain-containing protein</fullName>
    </recommendedName>
</protein>
<dbReference type="InterPro" id="IPR018289">
    <property type="entry name" value="MULE_transposase_dom"/>
</dbReference>
<dbReference type="Proteomes" id="UP000596742">
    <property type="component" value="Unassembled WGS sequence"/>
</dbReference>
<accession>A0A8B6BJ39</accession>
<feature type="region of interest" description="Disordered" evidence="4">
    <location>
        <begin position="105"/>
        <end position="200"/>
    </location>
</feature>
<dbReference type="Pfam" id="PF10551">
    <property type="entry name" value="MULE"/>
    <property type="match status" value="1"/>
</dbReference>
<dbReference type="InterPro" id="IPR019786">
    <property type="entry name" value="Zinc_finger_PHD-type_CS"/>
</dbReference>
<sequence>MGTDHCVECSRVVTTRQQALTCDNCERWVHRVCNTGITQTDYRRLMKGKLDIAFTCNLCKNTTENAPVESTRLEQDSEQRSTLTGYGTFNISLISRKSNSVNSTFTEAPSVTSNPTNLPYASPVNTPHRNGLSRVPRRILPPLSPHRTFNVASLTPEQASIEQPTSNTVANSSTNDATPASPSYTPRRNGLPRVPRRILSPLSPNRTYNVVSVAPEQSVMQPPTYHTSRIVSPSLPDASQTHLNRTTSVHPLSPLPLDASFDFTHHQDENDDQEIVENSIQEPELPDTILPDGPPTFSIIEKGTQRSNLKLVSSDGYEYTKKLDTDYLQCDNFLIEDIRVDDQRHLVFSTPGQLQLLKYAKKWFCDGTFKIMKDPFTQLWSIHAFIKKGDSLKQVPLVFVLMSRKKTKDYKPILECLKRKIGVLHVEGFCLDFEKGAWKAIRHIFPNASIKGCAFHFGQAIWRKVQDLGLKTTYSSRGVEYRYIRTLMALPFLPHSDIRPAFNTLKERANSQELKELVVYISSTWFEGRYWCPRTWSIFQHSIRTNNDVEGWHTRINSGKSNVSFYVLIPELMREAEIVDLTLRLVSEEQVLRHQRRRFKDLEGRLHQFWEEYDSGEKTVTQLLRDCSKVYGPSDD</sequence>
<dbReference type="PANTHER" id="PTHR47160:SF10">
    <property type="entry name" value="MULE TRANSPOSASE DOMAIN-CONTAINING PROTEIN"/>
    <property type="match status" value="1"/>
</dbReference>
<keyword evidence="3" id="KW-0862">Zinc</keyword>
<feature type="compositionally biased region" description="Polar residues" evidence="4">
    <location>
        <begin position="150"/>
        <end position="186"/>
    </location>
</feature>
<dbReference type="AlphaFoldDB" id="A0A8B6BJ39"/>
<dbReference type="InterPro" id="IPR013083">
    <property type="entry name" value="Znf_RING/FYVE/PHD"/>
</dbReference>
<feature type="compositionally biased region" description="Polar residues" evidence="4">
    <location>
        <begin position="105"/>
        <end position="128"/>
    </location>
</feature>
<comment type="caution">
    <text evidence="6">The sequence shown here is derived from an EMBL/GenBank/DDBJ whole genome shotgun (WGS) entry which is preliminary data.</text>
</comment>
<dbReference type="PROSITE" id="PS01359">
    <property type="entry name" value="ZF_PHD_1"/>
    <property type="match status" value="1"/>
</dbReference>
<evidence type="ECO:0000256" key="2">
    <source>
        <dbReference type="ARBA" id="ARBA00022771"/>
    </source>
</evidence>
<dbReference type="GO" id="GO:0008270">
    <property type="term" value="F:zinc ion binding"/>
    <property type="evidence" value="ECO:0007669"/>
    <property type="project" value="UniProtKB-KW"/>
</dbReference>
<evidence type="ECO:0000259" key="5">
    <source>
        <dbReference type="Pfam" id="PF10551"/>
    </source>
</evidence>
<evidence type="ECO:0000256" key="4">
    <source>
        <dbReference type="SAM" id="MobiDB-lite"/>
    </source>
</evidence>
<evidence type="ECO:0000313" key="6">
    <source>
        <dbReference type="EMBL" id="VDH91609.1"/>
    </source>
</evidence>
<feature type="domain" description="MULE transposase" evidence="5">
    <location>
        <begin position="363"/>
        <end position="457"/>
    </location>
</feature>
<keyword evidence="7" id="KW-1185">Reference proteome</keyword>
<proteinExistence type="predicted"/>
<keyword evidence="1" id="KW-0479">Metal-binding</keyword>
<dbReference type="SUPFAM" id="SSF57903">
    <property type="entry name" value="FYVE/PHD zinc finger"/>
    <property type="match status" value="1"/>
</dbReference>
<reference evidence="6" key="1">
    <citation type="submission" date="2018-11" db="EMBL/GenBank/DDBJ databases">
        <authorList>
            <person name="Alioto T."/>
            <person name="Alioto T."/>
        </authorList>
    </citation>
    <scope>NUCLEOTIDE SEQUENCE</scope>
</reference>
<dbReference type="EMBL" id="UYJE01000256">
    <property type="protein sequence ID" value="VDH91609.1"/>
    <property type="molecule type" value="Genomic_DNA"/>
</dbReference>
<evidence type="ECO:0000256" key="1">
    <source>
        <dbReference type="ARBA" id="ARBA00022723"/>
    </source>
</evidence>
<name>A0A8B6BJ39_MYTGA</name>
<dbReference type="PANTHER" id="PTHR47160">
    <property type="entry name" value="PUTATIVE-RELATED"/>
    <property type="match status" value="1"/>
</dbReference>
<keyword evidence="2" id="KW-0863">Zinc-finger</keyword>
<evidence type="ECO:0000256" key="3">
    <source>
        <dbReference type="ARBA" id="ARBA00022833"/>
    </source>
</evidence>
<dbReference type="InterPro" id="IPR011011">
    <property type="entry name" value="Znf_FYVE_PHD"/>
</dbReference>